<sequence>MAASAAAAREEASKSVILHHGSSPPPQNPYPYLAFVHGEEKENQTFYDVTSSEPETGLYPKSIPEFKNEPEVISSQGWLILYHLPEEESSSPMELELQLLNPLTSESFHLPPLTLRPTRFLRVILTKPPTDPDSVILVFATGRPHPPCIIFRYVQDEEEAWTYRSCDKDFELIDPENPGVWHWDLRPVLCKDRIYVQNCRSEMAEIEIVKPRELVIRPFDCDPPPSYSLGSYRYITDWAECCGDLFMVKIELGGMGFSELISVTVFQLNFVDLVWDVVHSRPDVAFFLSWTGGQAMACPIASPDSDRVGNRVYFVTQDEENNSRSFYTYHIERKTLLVSLLSITKLFGSPLWIHIPDAQAIAKAKQEYQTYCETRKVEEPEKRLSLIRGPKRVSLKNKEAEEEKGDSAVLRTRLDGLPVALLGKIICSHLVNPVDYLSFRSVSKLYRSMFPTSEWKIRASTRDHLDLQSNSTPPFLLTPSMVEGVSYMLDSVTQNMYYMRLPQIKTSGEDFRIVYSAYGWLLMAKKVYSEERGHKVPLLKLYNPLTKSTICLPELPEIMINFFLSASPASPNCTVYAISTWERVFYSIRLGGDMSNWVQGAVILDLENEDNSVTYAEQSHTYAVYLDRCFYIPGGDGELRVYRLEDSGNYAFTMHDLKLPFESSSLEQNFLVECGGDVVSVMVGECFRWLKVFKLNRSELGWEWEEVKDLKDKNLYLSTMSAVIRDAEIPKMGNRIYLPRFYQDSIVYYSLNTCKFHCSNSKEDEEDEDAPMCYNGSEEQLYCCWFEPSCN</sequence>
<organism evidence="3 4">
    <name type="scientific">Oldenlandia corymbosa var. corymbosa</name>
    <dbReference type="NCBI Taxonomy" id="529605"/>
    <lineage>
        <taxon>Eukaryota</taxon>
        <taxon>Viridiplantae</taxon>
        <taxon>Streptophyta</taxon>
        <taxon>Embryophyta</taxon>
        <taxon>Tracheophyta</taxon>
        <taxon>Spermatophyta</taxon>
        <taxon>Magnoliopsida</taxon>
        <taxon>eudicotyledons</taxon>
        <taxon>Gunneridae</taxon>
        <taxon>Pentapetalae</taxon>
        <taxon>asterids</taxon>
        <taxon>lamiids</taxon>
        <taxon>Gentianales</taxon>
        <taxon>Rubiaceae</taxon>
        <taxon>Rubioideae</taxon>
        <taxon>Spermacoceae</taxon>
        <taxon>Hedyotis-Oldenlandia complex</taxon>
        <taxon>Oldenlandia</taxon>
    </lineage>
</organism>
<feature type="domain" description="KIB1-4 beta-propeller" evidence="2">
    <location>
        <begin position="494"/>
        <end position="739"/>
    </location>
</feature>
<dbReference type="AlphaFoldDB" id="A0AAV1BXF5"/>
<gene>
    <name evidence="3" type="ORF">OLC1_LOCUS695</name>
</gene>
<feature type="region of interest" description="Disordered" evidence="1">
    <location>
        <begin position="1"/>
        <end position="28"/>
    </location>
</feature>
<evidence type="ECO:0000313" key="3">
    <source>
        <dbReference type="EMBL" id="CAI9088021.1"/>
    </source>
</evidence>
<name>A0AAV1BXF5_OLDCO</name>
<evidence type="ECO:0000256" key="1">
    <source>
        <dbReference type="SAM" id="MobiDB-lite"/>
    </source>
</evidence>
<dbReference type="EMBL" id="OX459118">
    <property type="protein sequence ID" value="CAI9088021.1"/>
    <property type="molecule type" value="Genomic_DNA"/>
</dbReference>
<dbReference type="InterPro" id="IPR005174">
    <property type="entry name" value="KIB1-4_b-propeller"/>
</dbReference>
<dbReference type="PANTHER" id="PTHR33127">
    <property type="entry name" value="TRANSMEMBRANE PROTEIN"/>
    <property type="match status" value="1"/>
</dbReference>
<proteinExistence type="predicted"/>
<evidence type="ECO:0000259" key="2">
    <source>
        <dbReference type="Pfam" id="PF03478"/>
    </source>
</evidence>
<dbReference type="Pfam" id="PF03478">
    <property type="entry name" value="Beta-prop_KIB1-4"/>
    <property type="match status" value="2"/>
</dbReference>
<accession>A0AAV1BXF5</accession>
<reference evidence="3" key="1">
    <citation type="submission" date="2023-03" db="EMBL/GenBank/DDBJ databases">
        <authorList>
            <person name="Julca I."/>
        </authorList>
    </citation>
    <scope>NUCLEOTIDE SEQUENCE</scope>
</reference>
<feature type="domain" description="KIB1-4 beta-propeller" evidence="2">
    <location>
        <begin position="54"/>
        <end position="323"/>
    </location>
</feature>
<protein>
    <submittedName>
        <fullName evidence="3">OLC1v1022248C1</fullName>
    </submittedName>
</protein>
<dbReference type="PANTHER" id="PTHR33127:SF5">
    <property type="entry name" value="TRANSMEMBRANE PROTEIN"/>
    <property type="match status" value="1"/>
</dbReference>
<dbReference type="Proteomes" id="UP001161247">
    <property type="component" value="Chromosome 1"/>
</dbReference>
<evidence type="ECO:0000313" key="4">
    <source>
        <dbReference type="Proteomes" id="UP001161247"/>
    </source>
</evidence>
<keyword evidence="4" id="KW-1185">Reference proteome</keyword>